<comment type="caution">
    <text evidence="1">The sequence shown here is derived from an EMBL/GenBank/DDBJ whole genome shotgun (WGS) entry which is preliminary data.</text>
</comment>
<dbReference type="InterPro" id="IPR011990">
    <property type="entry name" value="TPR-like_helical_dom_sf"/>
</dbReference>
<dbReference type="SUPFAM" id="SSF81901">
    <property type="entry name" value="HCP-like"/>
    <property type="match status" value="1"/>
</dbReference>
<dbReference type="Gene3D" id="1.25.40.10">
    <property type="entry name" value="Tetratricopeptide repeat domain"/>
    <property type="match status" value="1"/>
</dbReference>
<gene>
    <name evidence="1" type="ORF">D2V17_07390</name>
</gene>
<reference evidence="1 2" key="1">
    <citation type="submission" date="2018-08" db="EMBL/GenBank/DDBJ databases">
        <title>Erythrobacter zhengii sp.nov., a bacterium isolated from deep-sea sediment.</title>
        <authorList>
            <person name="Fang C."/>
            <person name="Wu Y.-H."/>
            <person name="Sun C."/>
            <person name="Wang H."/>
            <person name="Cheng H."/>
            <person name="Meng F.-X."/>
            <person name="Wang C.-S."/>
            <person name="Xu X.-W."/>
        </authorList>
    </citation>
    <scope>NUCLEOTIDE SEQUENCE [LARGE SCALE GENOMIC DNA]</scope>
    <source>
        <strain evidence="1 2">CCTCC AB 2015396</strain>
    </source>
</reference>
<evidence type="ECO:0000313" key="2">
    <source>
        <dbReference type="Proteomes" id="UP000265366"/>
    </source>
</evidence>
<name>A0A3A1P5M8_9SPHN</name>
<protein>
    <recommendedName>
        <fullName evidence="3">Sel1 repeat family protein</fullName>
    </recommendedName>
</protein>
<keyword evidence="2" id="KW-1185">Reference proteome</keyword>
<organism evidence="1 2">
    <name type="scientific">Aurantiacibacter xanthus</name>
    <dbReference type="NCBI Taxonomy" id="1784712"/>
    <lineage>
        <taxon>Bacteria</taxon>
        <taxon>Pseudomonadati</taxon>
        <taxon>Pseudomonadota</taxon>
        <taxon>Alphaproteobacteria</taxon>
        <taxon>Sphingomonadales</taxon>
        <taxon>Erythrobacteraceae</taxon>
        <taxon>Aurantiacibacter</taxon>
    </lineage>
</organism>
<dbReference type="AlphaFoldDB" id="A0A3A1P5M8"/>
<dbReference type="Proteomes" id="UP000265366">
    <property type="component" value="Unassembled WGS sequence"/>
</dbReference>
<sequence>MSLSWARGSKDEAQEWSFGQHEPDWSSAELHFLMATRAGYWAGFHNLGQMYRHGFGVRHDPELAFHFILRAVELISDEELDASMDALRRLFELDWGNEEDRAFASALLDTDCGETAGPEAVKFKSDT</sequence>
<evidence type="ECO:0008006" key="3">
    <source>
        <dbReference type="Google" id="ProtNLM"/>
    </source>
</evidence>
<dbReference type="EMBL" id="QXFM01000068">
    <property type="protein sequence ID" value="RIV88471.1"/>
    <property type="molecule type" value="Genomic_DNA"/>
</dbReference>
<evidence type="ECO:0000313" key="1">
    <source>
        <dbReference type="EMBL" id="RIV88471.1"/>
    </source>
</evidence>
<accession>A0A3A1P5M8</accession>
<proteinExistence type="predicted"/>